<dbReference type="AlphaFoldDB" id="A0A413FIM5"/>
<dbReference type="GO" id="GO:0005886">
    <property type="term" value="C:plasma membrane"/>
    <property type="evidence" value="ECO:0007669"/>
    <property type="project" value="UniProtKB-SubCell"/>
</dbReference>
<dbReference type="CDD" id="cd03257">
    <property type="entry name" value="ABC_NikE_OppD_transporters"/>
    <property type="match status" value="1"/>
</dbReference>
<organism evidence="9 10">
    <name type="scientific">Enterocloster asparagiformis</name>
    <dbReference type="NCBI Taxonomy" id="333367"/>
    <lineage>
        <taxon>Bacteria</taxon>
        <taxon>Bacillati</taxon>
        <taxon>Bacillota</taxon>
        <taxon>Clostridia</taxon>
        <taxon>Lachnospirales</taxon>
        <taxon>Lachnospiraceae</taxon>
        <taxon>Enterocloster</taxon>
    </lineage>
</organism>
<dbReference type="GO" id="GO:0005524">
    <property type="term" value="F:ATP binding"/>
    <property type="evidence" value="ECO:0007669"/>
    <property type="project" value="UniProtKB-KW"/>
</dbReference>
<evidence type="ECO:0000256" key="4">
    <source>
        <dbReference type="ARBA" id="ARBA00022475"/>
    </source>
</evidence>
<dbReference type="InterPro" id="IPR003593">
    <property type="entry name" value="AAA+_ATPase"/>
</dbReference>
<evidence type="ECO:0000256" key="1">
    <source>
        <dbReference type="ARBA" id="ARBA00004202"/>
    </source>
</evidence>
<evidence type="ECO:0000256" key="2">
    <source>
        <dbReference type="ARBA" id="ARBA00005417"/>
    </source>
</evidence>
<dbReference type="GO" id="GO:0015833">
    <property type="term" value="P:peptide transport"/>
    <property type="evidence" value="ECO:0007669"/>
    <property type="project" value="InterPro"/>
</dbReference>
<dbReference type="InterPro" id="IPR017871">
    <property type="entry name" value="ABC_transporter-like_CS"/>
</dbReference>
<dbReference type="SMART" id="SM00382">
    <property type="entry name" value="AAA"/>
    <property type="match status" value="1"/>
</dbReference>
<name>A0A413FIM5_9FIRM</name>
<dbReference type="SUPFAM" id="SSF52540">
    <property type="entry name" value="P-loop containing nucleoside triphosphate hydrolases"/>
    <property type="match status" value="1"/>
</dbReference>
<keyword evidence="3" id="KW-0813">Transport</keyword>
<sequence length="325" mass="35639">MEQSKEVLLEIKDYTVEFHTETGVKQAINHLNLTIHKGESLGLVGEAGAGKTTTALSILRLLPKHSAKIKGGTITFGGQNMAKLSQRELRDIRGSKISMIFQNPLTSLNPVFTVGEQVAMVLRRHRGMSNSQALKEAGNLMEVVGIARERIKDYPHQFSGGMRQRIGIAAALACNPELLIADEPTTALDVTIQAQIMELMKKLQQQYDTSLLMITHNLGIISELCKNVAVMYAGAIIEYGSVREVFSNPAHPYTQGLLGAIPSLDDDKERLVAIPGEVANPYHLPKGCSFNPRCEHCLEACMEGPPPMVKLNDNHYVACWARGGR</sequence>
<dbReference type="NCBIfam" id="TIGR01727">
    <property type="entry name" value="oligo_HPY"/>
    <property type="match status" value="1"/>
</dbReference>
<dbReference type="Gene3D" id="3.40.50.300">
    <property type="entry name" value="P-loop containing nucleotide triphosphate hydrolases"/>
    <property type="match status" value="1"/>
</dbReference>
<comment type="subcellular location">
    <subcellularLocation>
        <location evidence="1">Cell membrane</location>
        <topology evidence="1">Peripheral membrane protein</topology>
    </subcellularLocation>
</comment>
<evidence type="ECO:0000259" key="8">
    <source>
        <dbReference type="PROSITE" id="PS50893"/>
    </source>
</evidence>
<evidence type="ECO:0000313" key="10">
    <source>
        <dbReference type="Proteomes" id="UP000283880"/>
    </source>
</evidence>
<evidence type="ECO:0000313" key="9">
    <source>
        <dbReference type="EMBL" id="RGX31321.1"/>
    </source>
</evidence>
<dbReference type="InterPro" id="IPR003439">
    <property type="entry name" value="ABC_transporter-like_ATP-bd"/>
</dbReference>
<dbReference type="InterPro" id="IPR027417">
    <property type="entry name" value="P-loop_NTPase"/>
</dbReference>
<dbReference type="PROSITE" id="PS50893">
    <property type="entry name" value="ABC_TRANSPORTER_2"/>
    <property type="match status" value="1"/>
</dbReference>
<dbReference type="PANTHER" id="PTHR43297">
    <property type="entry name" value="OLIGOPEPTIDE TRANSPORT ATP-BINDING PROTEIN APPD"/>
    <property type="match status" value="1"/>
</dbReference>
<dbReference type="RefSeq" id="WP_007717383.1">
    <property type="nucleotide sequence ID" value="NZ_BAABXR010000001.1"/>
</dbReference>
<dbReference type="EMBL" id="QSBM01000003">
    <property type="protein sequence ID" value="RGX31321.1"/>
    <property type="molecule type" value="Genomic_DNA"/>
</dbReference>
<dbReference type="InterPro" id="IPR050388">
    <property type="entry name" value="ABC_Ni/Peptide_Import"/>
</dbReference>
<reference evidence="9 10" key="1">
    <citation type="submission" date="2018-08" db="EMBL/GenBank/DDBJ databases">
        <title>A genome reference for cultivated species of the human gut microbiota.</title>
        <authorList>
            <person name="Zou Y."/>
            <person name="Xue W."/>
            <person name="Luo G."/>
        </authorList>
    </citation>
    <scope>NUCLEOTIDE SEQUENCE [LARGE SCALE GENOMIC DNA]</scope>
    <source>
        <strain evidence="9 10">AF04-15</strain>
    </source>
</reference>
<keyword evidence="4" id="KW-1003">Cell membrane</keyword>
<feature type="domain" description="ABC transporter" evidence="8">
    <location>
        <begin position="11"/>
        <end position="258"/>
    </location>
</feature>
<dbReference type="Pfam" id="PF08352">
    <property type="entry name" value="oligo_HPY"/>
    <property type="match status" value="1"/>
</dbReference>
<keyword evidence="5" id="KW-0547">Nucleotide-binding</keyword>
<gene>
    <name evidence="9" type="ORF">DWV29_05380</name>
</gene>
<dbReference type="GO" id="GO:0016887">
    <property type="term" value="F:ATP hydrolysis activity"/>
    <property type="evidence" value="ECO:0007669"/>
    <property type="project" value="InterPro"/>
</dbReference>
<evidence type="ECO:0000256" key="5">
    <source>
        <dbReference type="ARBA" id="ARBA00022741"/>
    </source>
</evidence>
<accession>A0A413FIM5</accession>
<proteinExistence type="inferred from homology"/>
<keyword evidence="7" id="KW-0472">Membrane</keyword>
<dbReference type="InterPro" id="IPR013563">
    <property type="entry name" value="Oligopep_ABC_C"/>
</dbReference>
<dbReference type="PANTHER" id="PTHR43297:SF2">
    <property type="entry name" value="DIPEPTIDE TRANSPORT ATP-BINDING PROTEIN DPPD"/>
    <property type="match status" value="1"/>
</dbReference>
<dbReference type="OrthoDB" id="9806285at2"/>
<comment type="caution">
    <text evidence="9">The sequence shown here is derived from an EMBL/GenBank/DDBJ whole genome shotgun (WGS) entry which is preliminary data.</text>
</comment>
<keyword evidence="6 9" id="KW-0067">ATP-binding</keyword>
<evidence type="ECO:0000256" key="3">
    <source>
        <dbReference type="ARBA" id="ARBA00022448"/>
    </source>
</evidence>
<dbReference type="PROSITE" id="PS00211">
    <property type="entry name" value="ABC_TRANSPORTER_1"/>
    <property type="match status" value="1"/>
</dbReference>
<dbReference type="Pfam" id="PF00005">
    <property type="entry name" value="ABC_tran"/>
    <property type="match status" value="1"/>
</dbReference>
<evidence type="ECO:0000256" key="6">
    <source>
        <dbReference type="ARBA" id="ARBA00022840"/>
    </source>
</evidence>
<evidence type="ECO:0000256" key="7">
    <source>
        <dbReference type="ARBA" id="ARBA00023136"/>
    </source>
</evidence>
<protein>
    <submittedName>
        <fullName evidence="9">ABC transporter ATP-binding protein</fullName>
    </submittedName>
</protein>
<comment type="similarity">
    <text evidence="2">Belongs to the ABC transporter superfamily.</text>
</comment>
<dbReference type="Proteomes" id="UP000283880">
    <property type="component" value="Unassembled WGS sequence"/>
</dbReference>
<dbReference type="FunFam" id="3.40.50.300:FF:000016">
    <property type="entry name" value="Oligopeptide ABC transporter ATP-binding component"/>
    <property type="match status" value="1"/>
</dbReference>